<dbReference type="EMBL" id="KL363215">
    <property type="protein sequence ID" value="KFD53617.1"/>
    <property type="molecule type" value="Genomic_DNA"/>
</dbReference>
<dbReference type="AlphaFoldDB" id="A0A085MZG9"/>
<evidence type="ECO:0000313" key="3">
    <source>
        <dbReference type="EMBL" id="KFD53618.1"/>
    </source>
</evidence>
<keyword evidence="5" id="KW-1185">Reference proteome</keyword>
<evidence type="ECO:0000259" key="1">
    <source>
        <dbReference type="PROSITE" id="PS50011"/>
    </source>
</evidence>
<dbReference type="EMBL" id="KL367591">
    <property type="protein sequence ID" value="KFD62615.1"/>
    <property type="molecule type" value="Genomic_DNA"/>
</dbReference>
<dbReference type="PANTHER" id="PTHR11909">
    <property type="entry name" value="CASEIN KINASE-RELATED"/>
    <property type="match status" value="1"/>
</dbReference>
<accession>A0A085MZG9</accession>
<organism evidence="4">
    <name type="scientific">Trichuris suis</name>
    <name type="common">pig whipworm</name>
    <dbReference type="NCBI Taxonomy" id="68888"/>
    <lineage>
        <taxon>Eukaryota</taxon>
        <taxon>Metazoa</taxon>
        <taxon>Ecdysozoa</taxon>
        <taxon>Nematoda</taxon>
        <taxon>Enoplea</taxon>
        <taxon>Dorylaimia</taxon>
        <taxon>Trichinellida</taxon>
        <taxon>Trichuridae</taxon>
        <taxon>Trichuris</taxon>
    </lineage>
</organism>
<name>A0A085MZG9_9BILA</name>
<dbReference type="GO" id="GO:0004672">
    <property type="term" value="F:protein kinase activity"/>
    <property type="evidence" value="ECO:0007669"/>
    <property type="project" value="InterPro"/>
</dbReference>
<dbReference type="InterPro" id="IPR011009">
    <property type="entry name" value="Kinase-like_dom_sf"/>
</dbReference>
<dbReference type="Gene3D" id="1.10.510.10">
    <property type="entry name" value="Transferase(Phosphotransferase) domain 1"/>
    <property type="match status" value="1"/>
</dbReference>
<dbReference type="Proteomes" id="UP000030758">
    <property type="component" value="Unassembled WGS sequence"/>
</dbReference>
<dbReference type="GO" id="GO:0005524">
    <property type="term" value="F:ATP binding"/>
    <property type="evidence" value="ECO:0007669"/>
    <property type="project" value="InterPro"/>
</dbReference>
<dbReference type="InterPro" id="IPR050235">
    <property type="entry name" value="CK1_Ser-Thr_kinase"/>
</dbReference>
<reference evidence="4 5" key="1">
    <citation type="journal article" date="2014" name="Nat. Genet.">
        <title>Genome and transcriptome of the porcine whipworm Trichuris suis.</title>
        <authorList>
            <person name="Jex A.R."/>
            <person name="Nejsum P."/>
            <person name="Schwarz E.M."/>
            <person name="Hu L."/>
            <person name="Young N.D."/>
            <person name="Hall R.S."/>
            <person name="Korhonen P.K."/>
            <person name="Liao S."/>
            <person name="Thamsborg S."/>
            <person name="Xia J."/>
            <person name="Xu P."/>
            <person name="Wang S."/>
            <person name="Scheerlinck J.P."/>
            <person name="Hofmann A."/>
            <person name="Sternberg P.W."/>
            <person name="Wang J."/>
            <person name="Gasser R.B."/>
        </authorList>
    </citation>
    <scope>NUCLEOTIDE SEQUENCE [LARGE SCALE GENOMIC DNA]</scope>
    <source>
        <strain evidence="4">DCEP-RM93F</strain>
        <strain evidence="2">DCEP-RM93M</strain>
    </source>
</reference>
<sequence>MALNANAYSKGGQGLVYQQKEPPELPIGSTFGECWKVTRLIGSGGFGNVYEVMDSNQDGKKSSLKVTYDVENSMLAEVRILKKLERSSHACKVYSWGQIGSLKFIAMTLLGSDLAVLKRLTPENKFSLSTTLRVGCQMIEAIRDVHEIGYIHRDIKPENFAIGYQCNLVRTIYILDFGLARRYRSRLGHVRRPRPCPGFNGTMRYASMYAHCSMEQGRRDDLIAMFYSFLEMYLGSLPWDAYEDDHLTCMTVKKSSILEKLLTNAPKAFLKIRSYLDSLQYADKPDYAWLTLQLTLVMKQHGYKFDDVYDWEISMQTALARLAL</sequence>
<gene>
    <name evidence="2" type="ORF">M513_05533</name>
    <name evidence="3" type="ORF">M513_05534</name>
    <name evidence="4" type="ORF">M514_25183</name>
</gene>
<proteinExistence type="predicted"/>
<dbReference type="Pfam" id="PF00069">
    <property type="entry name" value="Pkinase"/>
    <property type="match status" value="1"/>
</dbReference>
<dbReference type="PROSITE" id="PS50011">
    <property type="entry name" value="PROTEIN_KINASE_DOM"/>
    <property type="match status" value="1"/>
</dbReference>
<protein>
    <recommendedName>
        <fullName evidence="1">Protein kinase domain-containing protein</fullName>
    </recommendedName>
</protein>
<dbReference type="SUPFAM" id="SSF56112">
    <property type="entry name" value="Protein kinase-like (PK-like)"/>
    <property type="match status" value="1"/>
</dbReference>
<dbReference type="EMBL" id="KL363215">
    <property type="protein sequence ID" value="KFD53618.1"/>
    <property type="molecule type" value="Genomic_DNA"/>
</dbReference>
<dbReference type="Proteomes" id="UP000030764">
    <property type="component" value="Unassembled WGS sequence"/>
</dbReference>
<feature type="domain" description="Protein kinase" evidence="1">
    <location>
        <begin position="35"/>
        <end position="324"/>
    </location>
</feature>
<evidence type="ECO:0000313" key="2">
    <source>
        <dbReference type="EMBL" id="KFD53617.1"/>
    </source>
</evidence>
<dbReference type="InterPro" id="IPR000719">
    <property type="entry name" value="Prot_kinase_dom"/>
</dbReference>
<dbReference type="SMART" id="SM00220">
    <property type="entry name" value="S_TKc"/>
    <property type="match status" value="1"/>
</dbReference>
<evidence type="ECO:0000313" key="4">
    <source>
        <dbReference type="EMBL" id="KFD62615.1"/>
    </source>
</evidence>
<evidence type="ECO:0000313" key="5">
    <source>
        <dbReference type="Proteomes" id="UP000030764"/>
    </source>
</evidence>